<evidence type="ECO:0000313" key="2">
    <source>
        <dbReference type="EMBL" id="ADB16375.1"/>
    </source>
</evidence>
<feature type="domain" description="Glycosyltransferase subfamily 4-like N-terminal" evidence="1">
    <location>
        <begin position="70"/>
        <end position="170"/>
    </location>
</feature>
<reference evidence="2 3" key="1">
    <citation type="journal article" date="2009" name="Stand. Genomic Sci.">
        <title>Complete genome sequence of Pirellula staleyi type strain (ATCC 27377).</title>
        <authorList>
            <person name="Clum A."/>
            <person name="Tindall B.J."/>
            <person name="Sikorski J."/>
            <person name="Ivanova N."/>
            <person name="Mavrommatis K."/>
            <person name="Lucas S."/>
            <person name="Glavina del Rio T."/>
            <person name="Nolan M."/>
            <person name="Chen F."/>
            <person name="Tice H."/>
            <person name="Pitluck S."/>
            <person name="Cheng J.F."/>
            <person name="Chertkov O."/>
            <person name="Brettin T."/>
            <person name="Han C."/>
            <person name="Detter J.C."/>
            <person name="Kuske C."/>
            <person name="Bruce D."/>
            <person name="Goodwin L."/>
            <person name="Ovchinikova G."/>
            <person name="Pati A."/>
            <person name="Mikhailova N."/>
            <person name="Chen A."/>
            <person name="Palaniappan K."/>
            <person name="Land M."/>
            <person name="Hauser L."/>
            <person name="Chang Y.J."/>
            <person name="Jeffries C.D."/>
            <person name="Chain P."/>
            <person name="Rohde M."/>
            <person name="Goker M."/>
            <person name="Bristow J."/>
            <person name="Eisen J.A."/>
            <person name="Markowitz V."/>
            <person name="Hugenholtz P."/>
            <person name="Kyrpides N.C."/>
            <person name="Klenk H.P."/>
            <person name="Lapidus A."/>
        </authorList>
    </citation>
    <scope>NUCLEOTIDE SEQUENCE [LARGE SCALE GENOMIC DNA]</scope>
    <source>
        <strain evidence="3">ATCC 27377 / DSM 6068 / ICPB 4128</strain>
    </source>
</reference>
<sequence length="410" mass="44869">MRTIRPVFLSTFPPEECGLATFTQDTANAVDAVSGSTVSSVIAIQKTRAIPCEDARVVHVIDNSRPDAYSETAEIVNEGPCDVVSLQHEFGLYPDAWGERLMDFLYLCEKPVVTTLHTLLTDPAPLPKRIVKEIVSLSNSVVVMTATASKLLQTIYDVDPGKIRIIPHGVPAVPFRANKQDKRAIGLTGRRVICTFGLISRGKGLEMMIRAMPAIVAKVPEAMYLIVGVTHPQVRKEEGEVYRESLMQLAESLGVAGNVQFVNKFLSLSQLLEHLLACDLFVTPYPGKDQIASGTMAYAMATVGAVISTPYLYAQEVLAENRGLLTPFGDSDAMAQAAIHLLQNDDALFSMRVKAYQFARAMFWPNVGKLYLKSFQDAALPASRRSVSSAREPDASLEHQILTQTVQGWA</sequence>
<name>D2QYS0_PIRSD</name>
<dbReference type="HOGENOM" id="CLU_009583_14_4_0"/>
<dbReference type="eggNOG" id="COG0438">
    <property type="taxonomic scope" value="Bacteria"/>
</dbReference>
<dbReference type="SUPFAM" id="SSF53756">
    <property type="entry name" value="UDP-Glycosyltransferase/glycogen phosphorylase"/>
    <property type="match status" value="1"/>
</dbReference>
<dbReference type="GO" id="GO:0016757">
    <property type="term" value="F:glycosyltransferase activity"/>
    <property type="evidence" value="ECO:0007669"/>
    <property type="project" value="UniProtKB-ARBA"/>
</dbReference>
<gene>
    <name evidence="2" type="ordered locus">Psta_1700</name>
</gene>
<dbReference type="KEGG" id="psl:Psta_1700"/>
<dbReference type="Gene3D" id="3.40.50.2000">
    <property type="entry name" value="Glycogen Phosphorylase B"/>
    <property type="match status" value="2"/>
</dbReference>
<evidence type="ECO:0000259" key="1">
    <source>
        <dbReference type="Pfam" id="PF13439"/>
    </source>
</evidence>
<accession>D2QYS0</accession>
<dbReference type="EMBL" id="CP001848">
    <property type="protein sequence ID" value="ADB16375.1"/>
    <property type="molecule type" value="Genomic_DNA"/>
</dbReference>
<dbReference type="PANTHER" id="PTHR12526:SF572">
    <property type="entry name" value="BLL5144 PROTEIN"/>
    <property type="match status" value="1"/>
</dbReference>
<dbReference type="STRING" id="530564.Psta_1700"/>
<evidence type="ECO:0000313" key="3">
    <source>
        <dbReference type="Proteomes" id="UP000001887"/>
    </source>
</evidence>
<protein>
    <submittedName>
        <fullName evidence="2">Glycosyl transferase group 1</fullName>
    </submittedName>
</protein>
<proteinExistence type="predicted"/>
<dbReference type="AlphaFoldDB" id="D2QYS0"/>
<dbReference type="PANTHER" id="PTHR12526">
    <property type="entry name" value="GLYCOSYLTRANSFERASE"/>
    <property type="match status" value="1"/>
</dbReference>
<dbReference type="Proteomes" id="UP000001887">
    <property type="component" value="Chromosome"/>
</dbReference>
<dbReference type="Pfam" id="PF13439">
    <property type="entry name" value="Glyco_transf_4"/>
    <property type="match status" value="1"/>
</dbReference>
<dbReference type="InterPro" id="IPR028098">
    <property type="entry name" value="Glyco_trans_4-like_N"/>
</dbReference>
<dbReference type="OrthoDB" id="9765330at2"/>
<dbReference type="CAZy" id="GT4">
    <property type="family name" value="Glycosyltransferase Family 4"/>
</dbReference>
<dbReference type="Pfam" id="PF13692">
    <property type="entry name" value="Glyco_trans_1_4"/>
    <property type="match status" value="1"/>
</dbReference>
<dbReference type="CDD" id="cd03822">
    <property type="entry name" value="GT4_mannosyltransferase-like"/>
    <property type="match status" value="1"/>
</dbReference>
<keyword evidence="2" id="KW-0808">Transferase</keyword>
<organism evidence="2 3">
    <name type="scientific">Pirellula staleyi (strain ATCC 27377 / DSM 6068 / ICPB 4128)</name>
    <name type="common">Pirella staleyi</name>
    <dbReference type="NCBI Taxonomy" id="530564"/>
    <lineage>
        <taxon>Bacteria</taxon>
        <taxon>Pseudomonadati</taxon>
        <taxon>Planctomycetota</taxon>
        <taxon>Planctomycetia</taxon>
        <taxon>Pirellulales</taxon>
        <taxon>Pirellulaceae</taxon>
        <taxon>Pirellula</taxon>
    </lineage>
</organism>
<keyword evidence="3" id="KW-1185">Reference proteome</keyword>